<organism evidence="1">
    <name type="scientific">bioreactor metagenome</name>
    <dbReference type="NCBI Taxonomy" id="1076179"/>
    <lineage>
        <taxon>unclassified sequences</taxon>
        <taxon>metagenomes</taxon>
        <taxon>ecological metagenomes</taxon>
    </lineage>
</organism>
<sequence>MGNAGQRDLERSGVGLCRKRQAEDGSADQRGSESCVHWGLCD</sequence>
<accession>A0A645IAB9</accession>
<evidence type="ECO:0000313" key="1">
    <source>
        <dbReference type="EMBL" id="MPN47389.1"/>
    </source>
</evidence>
<reference evidence="1" key="1">
    <citation type="submission" date="2019-08" db="EMBL/GenBank/DDBJ databases">
        <authorList>
            <person name="Kucharzyk K."/>
            <person name="Murdoch R.W."/>
            <person name="Higgins S."/>
            <person name="Loffler F."/>
        </authorList>
    </citation>
    <scope>NUCLEOTIDE SEQUENCE</scope>
</reference>
<dbReference type="AlphaFoldDB" id="A0A645IAB9"/>
<comment type="caution">
    <text evidence="1">The sequence shown here is derived from an EMBL/GenBank/DDBJ whole genome shotgun (WGS) entry which is preliminary data.</text>
</comment>
<dbReference type="EMBL" id="VSSQ01108850">
    <property type="protein sequence ID" value="MPN47389.1"/>
    <property type="molecule type" value="Genomic_DNA"/>
</dbReference>
<name>A0A645IAB9_9ZZZZ</name>
<proteinExistence type="predicted"/>
<protein>
    <submittedName>
        <fullName evidence="1">Uncharacterized protein</fullName>
    </submittedName>
</protein>
<gene>
    <name evidence="1" type="ORF">SDC9_194991</name>
</gene>